<feature type="transmembrane region" description="Helical" evidence="3">
    <location>
        <begin position="109"/>
        <end position="128"/>
    </location>
</feature>
<feature type="transmembrane region" description="Helical" evidence="3">
    <location>
        <begin position="34"/>
        <end position="51"/>
    </location>
</feature>
<accession>I8T3U3</accession>
<dbReference type="SUPFAM" id="SSF55073">
    <property type="entry name" value="Nucleotide cyclase"/>
    <property type="match status" value="1"/>
</dbReference>
<dbReference type="GO" id="GO:0043709">
    <property type="term" value="P:cell adhesion involved in single-species biofilm formation"/>
    <property type="evidence" value="ECO:0007669"/>
    <property type="project" value="TreeGrafter"/>
</dbReference>
<dbReference type="Pfam" id="PF00990">
    <property type="entry name" value="GGDEF"/>
    <property type="match status" value="1"/>
</dbReference>
<gene>
    <name evidence="5" type="ORF">WQQ_35730</name>
</gene>
<keyword evidence="3" id="KW-0472">Membrane</keyword>
<feature type="transmembrane region" description="Helical" evidence="3">
    <location>
        <begin position="81"/>
        <end position="103"/>
    </location>
</feature>
<dbReference type="GO" id="GO:1902201">
    <property type="term" value="P:negative regulation of bacterial-type flagellum-dependent cell motility"/>
    <property type="evidence" value="ECO:0007669"/>
    <property type="project" value="TreeGrafter"/>
</dbReference>
<evidence type="ECO:0000256" key="3">
    <source>
        <dbReference type="SAM" id="Phobius"/>
    </source>
</evidence>
<dbReference type="Gene3D" id="3.30.70.270">
    <property type="match status" value="1"/>
</dbReference>
<dbReference type="OrthoDB" id="1316910at2"/>
<comment type="catalytic activity">
    <reaction evidence="2">
        <text>2 GTP = 3',3'-c-di-GMP + 2 diphosphate</text>
        <dbReference type="Rhea" id="RHEA:24898"/>
        <dbReference type="ChEBI" id="CHEBI:33019"/>
        <dbReference type="ChEBI" id="CHEBI:37565"/>
        <dbReference type="ChEBI" id="CHEBI:58805"/>
        <dbReference type="EC" id="2.7.7.65"/>
    </reaction>
</comment>
<feature type="transmembrane region" description="Helical" evidence="3">
    <location>
        <begin position="57"/>
        <end position="74"/>
    </location>
</feature>
<dbReference type="InterPro" id="IPR000160">
    <property type="entry name" value="GGDEF_dom"/>
</dbReference>
<dbReference type="PANTHER" id="PTHR45138:SF9">
    <property type="entry name" value="DIGUANYLATE CYCLASE DGCM-RELATED"/>
    <property type="match status" value="1"/>
</dbReference>
<evidence type="ECO:0000259" key="4">
    <source>
        <dbReference type="Pfam" id="PF00990"/>
    </source>
</evidence>
<dbReference type="NCBIfam" id="TIGR00254">
    <property type="entry name" value="GGDEF"/>
    <property type="match status" value="1"/>
</dbReference>
<dbReference type="AlphaFoldDB" id="I8T3U3"/>
<dbReference type="GO" id="GO:0052621">
    <property type="term" value="F:diguanylate cyclase activity"/>
    <property type="evidence" value="ECO:0007669"/>
    <property type="project" value="UniProtKB-EC"/>
</dbReference>
<dbReference type="InterPro" id="IPR043128">
    <property type="entry name" value="Rev_trsase/Diguanyl_cyclase"/>
</dbReference>
<sequence length="278" mass="31118">MRKISLEAKKTSLDYLTFDSEAVQKTYRRTIQRGTGLFCATCLLNAALQYWVNDPWWLWSVVLSVACLPIIPLCSVRRTYWLFFAGLVMISAIIMLYYSFMGLRYGAEAAFHLKLLVAVPVLTMAGRLGLSVKRFVLVLLVLSFVLLDAQIASVGGRIPLTATQLHVIRTINIGLTLCNLAFLLMHYFRLVAEQQVMLETYATTDPLTGLANRRQLSAVWVPIQAGMERHKFPVSIAICDLDHFKSINDRFGHDTGDKVKDPSCFEPVGNRVPAATGT</sequence>
<reference evidence="5 6" key="1">
    <citation type="journal article" date="2012" name="J. Bacteriol.">
        <title>Genome Sequence of n-Alkane-Degrading Hydrocarboniphaga effusa Strain AP103T (ATCC BAA-332T).</title>
        <authorList>
            <person name="Chang H.K."/>
            <person name="Zylstra G.J."/>
            <person name="Chae J.C."/>
        </authorList>
    </citation>
    <scope>NUCLEOTIDE SEQUENCE [LARGE SCALE GENOMIC DNA]</scope>
    <source>
        <strain evidence="5 6">AP103</strain>
    </source>
</reference>
<evidence type="ECO:0000313" key="5">
    <source>
        <dbReference type="EMBL" id="EIT68378.1"/>
    </source>
</evidence>
<dbReference type="Proteomes" id="UP000003704">
    <property type="component" value="Unassembled WGS sequence"/>
</dbReference>
<dbReference type="EC" id="2.7.7.65" evidence="1"/>
<feature type="transmembrane region" description="Helical" evidence="3">
    <location>
        <begin position="167"/>
        <end position="188"/>
    </location>
</feature>
<dbReference type="CDD" id="cd01949">
    <property type="entry name" value="GGDEF"/>
    <property type="match status" value="1"/>
</dbReference>
<dbReference type="STRING" id="1172194.WQQ_35730"/>
<evidence type="ECO:0000256" key="2">
    <source>
        <dbReference type="ARBA" id="ARBA00034247"/>
    </source>
</evidence>
<keyword evidence="6" id="KW-1185">Reference proteome</keyword>
<dbReference type="PANTHER" id="PTHR45138">
    <property type="entry name" value="REGULATORY COMPONENTS OF SENSORY TRANSDUCTION SYSTEM"/>
    <property type="match status" value="1"/>
</dbReference>
<feature type="transmembrane region" description="Helical" evidence="3">
    <location>
        <begin position="135"/>
        <end position="155"/>
    </location>
</feature>
<evidence type="ECO:0000256" key="1">
    <source>
        <dbReference type="ARBA" id="ARBA00012528"/>
    </source>
</evidence>
<proteinExistence type="predicted"/>
<keyword evidence="3" id="KW-1133">Transmembrane helix</keyword>
<name>I8T3U3_9GAMM</name>
<dbReference type="GO" id="GO:0005886">
    <property type="term" value="C:plasma membrane"/>
    <property type="evidence" value="ECO:0007669"/>
    <property type="project" value="TreeGrafter"/>
</dbReference>
<protein>
    <recommendedName>
        <fullName evidence="1">diguanylate cyclase</fullName>
        <ecNumber evidence="1">2.7.7.65</ecNumber>
    </recommendedName>
</protein>
<organism evidence="5 6">
    <name type="scientific">Hydrocarboniphaga effusa AP103</name>
    <dbReference type="NCBI Taxonomy" id="1172194"/>
    <lineage>
        <taxon>Bacteria</taxon>
        <taxon>Pseudomonadati</taxon>
        <taxon>Pseudomonadota</taxon>
        <taxon>Gammaproteobacteria</taxon>
        <taxon>Nevskiales</taxon>
        <taxon>Nevskiaceae</taxon>
        <taxon>Hydrocarboniphaga</taxon>
    </lineage>
</organism>
<keyword evidence="3" id="KW-0812">Transmembrane</keyword>
<dbReference type="InterPro" id="IPR029787">
    <property type="entry name" value="Nucleotide_cyclase"/>
</dbReference>
<dbReference type="EMBL" id="AKGD01000003">
    <property type="protein sequence ID" value="EIT68378.1"/>
    <property type="molecule type" value="Genomic_DNA"/>
</dbReference>
<dbReference type="InterPro" id="IPR050469">
    <property type="entry name" value="Diguanylate_Cyclase"/>
</dbReference>
<evidence type="ECO:0000313" key="6">
    <source>
        <dbReference type="Proteomes" id="UP000003704"/>
    </source>
</evidence>
<dbReference type="RefSeq" id="WP_007186512.1">
    <property type="nucleotide sequence ID" value="NZ_AKGD01000003.1"/>
</dbReference>
<feature type="domain" description="GGDEF" evidence="4">
    <location>
        <begin position="202"/>
        <end position="259"/>
    </location>
</feature>
<comment type="caution">
    <text evidence="5">The sequence shown here is derived from an EMBL/GenBank/DDBJ whole genome shotgun (WGS) entry which is preliminary data.</text>
</comment>